<sequence length="139" mass="15957">MLHSISTRGRFIIAAMLVGLVGGFLAIFIPIIYSETVYFNREAIIWYIPSKNFWLLALSVAIIVLILILLAFKRNVITYIASAIMVAASIFIGYTSFLSVTIIDEEYLYIKDVFEETTFLWSEINEVVLYYEKETGFEE</sequence>
<feature type="transmembrane region" description="Helical" evidence="1">
    <location>
        <begin position="53"/>
        <end position="72"/>
    </location>
</feature>
<dbReference type="EMBL" id="JACXSI010000007">
    <property type="protein sequence ID" value="MBD3107561.1"/>
    <property type="molecule type" value="Genomic_DNA"/>
</dbReference>
<keyword evidence="1" id="KW-1133">Transmembrane helix</keyword>
<name>A0A927CUZ3_9BACI</name>
<evidence type="ECO:0000313" key="3">
    <source>
        <dbReference type="Proteomes" id="UP000602076"/>
    </source>
</evidence>
<dbReference type="RefSeq" id="WP_190997105.1">
    <property type="nucleotide sequence ID" value="NZ_JACXSI010000007.1"/>
</dbReference>
<keyword evidence="1" id="KW-0472">Membrane</keyword>
<evidence type="ECO:0000313" key="2">
    <source>
        <dbReference type="EMBL" id="MBD3107561.1"/>
    </source>
</evidence>
<feature type="transmembrane region" description="Helical" evidence="1">
    <location>
        <begin position="12"/>
        <end position="33"/>
    </location>
</feature>
<organism evidence="2 3">
    <name type="scientific">Peribacillus faecalis</name>
    <dbReference type="NCBI Taxonomy" id="2772559"/>
    <lineage>
        <taxon>Bacteria</taxon>
        <taxon>Bacillati</taxon>
        <taxon>Bacillota</taxon>
        <taxon>Bacilli</taxon>
        <taxon>Bacillales</taxon>
        <taxon>Bacillaceae</taxon>
        <taxon>Peribacillus</taxon>
    </lineage>
</organism>
<comment type="caution">
    <text evidence="2">The sequence shown here is derived from an EMBL/GenBank/DDBJ whole genome shotgun (WGS) entry which is preliminary data.</text>
</comment>
<keyword evidence="3" id="KW-1185">Reference proteome</keyword>
<accession>A0A927CUZ3</accession>
<feature type="transmembrane region" description="Helical" evidence="1">
    <location>
        <begin position="79"/>
        <end position="103"/>
    </location>
</feature>
<evidence type="ECO:0000256" key="1">
    <source>
        <dbReference type="SAM" id="Phobius"/>
    </source>
</evidence>
<dbReference type="Proteomes" id="UP000602076">
    <property type="component" value="Unassembled WGS sequence"/>
</dbReference>
<reference evidence="2" key="1">
    <citation type="submission" date="2020-09" db="EMBL/GenBank/DDBJ databases">
        <title>Bacillus faecalis sp. nov., a moderately halophilic bacterium isolated from cow faeces.</title>
        <authorList>
            <person name="Jiang L."/>
            <person name="Lee J."/>
        </authorList>
    </citation>
    <scope>NUCLEOTIDE SEQUENCE</scope>
    <source>
        <strain evidence="2">AGMB 02131</strain>
    </source>
</reference>
<proteinExistence type="predicted"/>
<keyword evidence="1" id="KW-0812">Transmembrane</keyword>
<protein>
    <submittedName>
        <fullName evidence="2">Uncharacterized protein</fullName>
    </submittedName>
</protein>
<dbReference type="AlphaFoldDB" id="A0A927CUZ3"/>
<gene>
    <name evidence="2" type="ORF">IEO70_04210</name>
</gene>